<feature type="transmembrane region" description="Helical" evidence="1">
    <location>
        <begin position="179"/>
        <end position="203"/>
    </location>
</feature>
<comment type="caution">
    <text evidence="3">The sequence shown here is derived from an EMBL/GenBank/DDBJ whole genome shotgun (WGS) entry which is preliminary data.</text>
</comment>
<keyword evidence="1" id="KW-1133">Transmembrane helix</keyword>
<dbReference type="InterPro" id="IPR045611">
    <property type="entry name" value="DUF6449"/>
</dbReference>
<feature type="transmembrane region" description="Helical" evidence="1">
    <location>
        <begin position="150"/>
        <end position="172"/>
    </location>
</feature>
<reference evidence="4" key="1">
    <citation type="journal article" date="2019" name="Int. J. Syst. Evol. Microbiol.">
        <title>The Global Catalogue of Microorganisms (GCM) 10K type strain sequencing project: providing services to taxonomists for standard genome sequencing and annotation.</title>
        <authorList>
            <consortium name="The Broad Institute Genomics Platform"/>
            <consortium name="The Broad Institute Genome Sequencing Center for Infectious Disease"/>
            <person name="Wu L."/>
            <person name="Ma J."/>
        </authorList>
    </citation>
    <scope>NUCLEOTIDE SEQUENCE [LARGE SCALE GENOMIC DNA]</scope>
    <source>
        <strain evidence="4">CCUG 73951</strain>
    </source>
</reference>
<feature type="transmembrane region" description="Helical" evidence="1">
    <location>
        <begin position="284"/>
        <end position="302"/>
    </location>
</feature>
<dbReference type="PANTHER" id="PTHR39177:SF1">
    <property type="entry name" value="ABC TRANSPORTER PERMEASE YTRC-RELATED"/>
    <property type="match status" value="1"/>
</dbReference>
<feature type="transmembrane region" description="Helical" evidence="1">
    <location>
        <begin position="105"/>
        <end position="130"/>
    </location>
</feature>
<evidence type="ECO:0000259" key="2">
    <source>
        <dbReference type="Pfam" id="PF20047"/>
    </source>
</evidence>
<feature type="domain" description="DUF6449" evidence="2">
    <location>
        <begin position="434"/>
        <end position="515"/>
    </location>
</feature>
<dbReference type="InterPro" id="IPR053046">
    <property type="entry name" value="ABC-5_transporter"/>
</dbReference>
<dbReference type="Proteomes" id="UP001596494">
    <property type="component" value="Unassembled WGS sequence"/>
</dbReference>
<feature type="transmembrane region" description="Helical" evidence="1">
    <location>
        <begin position="246"/>
        <end position="264"/>
    </location>
</feature>
<dbReference type="Pfam" id="PF20047">
    <property type="entry name" value="DUF6449"/>
    <property type="match status" value="1"/>
</dbReference>
<keyword evidence="1" id="KW-0812">Transmembrane</keyword>
<evidence type="ECO:0000256" key="1">
    <source>
        <dbReference type="SAM" id="Phobius"/>
    </source>
</evidence>
<feature type="transmembrane region" description="Helical" evidence="1">
    <location>
        <begin position="61"/>
        <end position="84"/>
    </location>
</feature>
<accession>A0ABW2K0P7</accession>
<proteinExistence type="predicted"/>
<name>A0ABW2K0P7_9BACI</name>
<protein>
    <submittedName>
        <fullName evidence="3">DUF6449 domain-containing protein</fullName>
    </submittedName>
</protein>
<dbReference type="RefSeq" id="WP_289215512.1">
    <property type="nucleotide sequence ID" value="NZ_JAPVRC010000003.1"/>
</dbReference>
<evidence type="ECO:0000313" key="4">
    <source>
        <dbReference type="Proteomes" id="UP001596494"/>
    </source>
</evidence>
<dbReference type="PANTHER" id="PTHR39177">
    <property type="entry name" value="ABC TRANSPORTER PERMEASE YTRC-RELATED"/>
    <property type="match status" value="1"/>
</dbReference>
<keyword evidence="4" id="KW-1185">Reference proteome</keyword>
<feature type="transmembrane region" description="Helical" evidence="1">
    <location>
        <begin position="308"/>
        <end position="333"/>
    </location>
</feature>
<evidence type="ECO:0000313" key="3">
    <source>
        <dbReference type="EMBL" id="MFC7319731.1"/>
    </source>
</evidence>
<gene>
    <name evidence="3" type="ORF">ACFQMN_02370</name>
</gene>
<keyword evidence="1" id="KW-0472">Membrane</keyword>
<sequence length="662" mass="74781">MPLKTSSFKKEIVKQNLRNVGWVSIVYFIGLLFVLPLQLVMALGGENGVESGSGGLFSITFIFHVQAIFLFTMPVLMAIFIFRYMHVSASSDFIHSLPIKRGKLFNYHVGAGVLLLVAPIVIVGLILFVFMGTADVSAFYNLADLGRWTMFMLIVTLLVFIACVFVGTLTGLSAVQGVLTYIFLLFPMGIIGLIYFHLSFFIYGLSSSTLLDRWGQQLSPIVDIAVYHPQLIENGEIHIPVDYPVLGIYIVVTVLLYFLSAFIYKRRQLEAASHPIAVNWLKPVFKIGVTFCLALFFGLYFSQTQGTLPWVIFGYVLGGITGFFIATMLIAKTWRVFTFYHLKRLGMYSATVAALLVLIPLVFIGYENQIPEQEEVENVYVGSHYYQYEDYKASDEVDFIESEETIEAVRNLHERMLQERSSLNNNGESIFIAYQLKNGNVIQRSYDVNRSLVEEEYEQVSQTDEFKEMQMPFLVAEATSIDSIYIVNPLRFEVTISASNQKRELLEHLKQDIYSESYSETFGSSEIDSYGMVRIDGGEEIYFPLRRSYENTMEWLQAEDLYDEVILEAGDINHLEVFRNGGAADQQGFNAFQQLKDSGEEPLVIEDPGQINQVLEAGDGGSNDAYLVGVFLHEENPQADMIASFDEDEAPSFITESLQDSE</sequence>
<dbReference type="EMBL" id="JBHTBY010000001">
    <property type="protein sequence ID" value="MFC7319731.1"/>
    <property type="molecule type" value="Genomic_DNA"/>
</dbReference>
<organism evidence="3 4">
    <name type="scientific">Halobacillus campisalis</name>
    <dbReference type="NCBI Taxonomy" id="435909"/>
    <lineage>
        <taxon>Bacteria</taxon>
        <taxon>Bacillati</taxon>
        <taxon>Bacillota</taxon>
        <taxon>Bacilli</taxon>
        <taxon>Bacillales</taxon>
        <taxon>Bacillaceae</taxon>
        <taxon>Halobacillus</taxon>
    </lineage>
</organism>
<feature type="transmembrane region" description="Helical" evidence="1">
    <location>
        <begin position="20"/>
        <end position="41"/>
    </location>
</feature>
<feature type="transmembrane region" description="Helical" evidence="1">
    <location>
        <begin position="345"/>
        <end position="366"/>
    </location>
</feature>